<evidence type="ECO:0000256" key="1">
    <source>
        <dbReference type="ARBA" id="ARBA00005010"/>
    </source>
</evidence>
<dbReference type="InterPro" id="IPR028281">
    <property type="entry name" value="Sirohaem_synthase_central"/>
</dbReference>
<dbReference type="InterPro" id="IPR014777">
    <property type="entry name" value="4pyrrole_Mease_sub1"/>
</dbReference>
<feature type="domain" description="Siroheme synthase central" evidence="9">
    <location>
        <begin position="124"/>
        <end position="145"/>
    </location>
</feature>
<dbReference type="InterPro" id="IPR028161">
    <property type="entry name" value="Met8-like"/>
</dbReference>
<protein>
    <recommendedName>
        <fullName evidence="2">precorrin-2 dehydrogenase</fullName>
        <ecNumber evidence="2">1.3.1.76</ecNumber>
    </recommendedName>
</protein>
<dbReference type="Pfam" id="PF00590">
    <property type="entry name" value="TP_methylase"/>
    <property type="match status" value="1"/>
</dbReference>
<sequence>MQVFPLFIKLKDRPVLLVGGGDAAAAKLRLLAAAGAICTVVAPDFSGDLLKAASNARAALQNREFRPEDIDGQRLVFSANEDEAVDRRVVAAAKARNVLVNVVDRPEMTDLVMPAVVDRDDVVVAISTNGAAPVLARKIRAAIESVLPHRIGRLAAFARHFRSAVHERLSDGVARRRFWEDFFEGPVASAVLAGDERRAAREVIRAINRRQEPVDGELATIIADGDPELLTLRDLRLLRQADLIVHDMELPQAIIDFTRRDARRIALASEQSETFMQDEAKAGHRVVRLKLAAVAKPADLRAIAE</sequence>
<dbReference type="Pfam" id="PF10414">
    <property type="entry name" value="CysG_dimeriser"/>
    <property type="match status" value="1"/>
</dbReference>
<organism evidence="10 11">
    <name type="scientific">Dongia soli</name>
    <dbReference type="NCBI Taxonomy" id="600628"/>
    <lineage>
        <taxon>Bacteria</taxon>
        <taxon>Pseudomonadati</taxon>
        <taxon>Pseudomonadota</taxon>
        <taxon>Alphaproteobacteria</taxon>
        <taxon>Rhodospirillales</taxon>
        <taxon>Dongiaceae</taxon>
        <taxon>Dongia</taxon>
    </lineage>
</organism>
<dbReference type="SUPFAM" id="SSF75615">
    <property type="entry name" value="Siroheme synthase middle domains-like"/>
    <property type="match status" value="1"/>
</dbReference>
<dbReference type="RefSeq" id="WP_320507937.1">
    <property type="nucleotide sequence ID" value="NZ_JAXCLW010000002.1"/>
</dbReference>
<dbReference type="SUPFAM" id="SSF51735">
    <property type="entry name" value="NAD(P)-binding Rossmann-fold domains"/>
    <property type="match status" value="1"/>
</dbReference>
<name>A0ABU5EAQ3_9PROT</name>
<evidence type="ECO:0000256" key="4">
    <source>
        <dbReference type="ARBA" id="ARBA00023027"/>
    </source>
</evidence>
<dbReference type="InterPro" id="IPR019478">
    <property type="entry name" value="Sirohaem_synthase_dimer_dom"/>
</dbReference>
<dbReference type="InterPro" id="IPR037115">
    <property type="entry name" value="Sirohaem_synt_dimer_dom_sf"/>
</dbReference>
<proteinExistence type="predicted"/>
<dbReference type="Proteomes" id="UP001279642">
    <property type="component" value="Unassembled WGS sequence"/>
</dbReference>
<evidence type="ECO:0000313" key="11">
    <source>
        <dbReference type="Proteomes" id="UP001279642"/>
    </source>
</evidence>
<dbReference type="NCBIfam" id="TIGR01470">
    <property type="entry name" value="cysG_Nterm"/>
    <property type="match status" value="1"/>
</dbReference>
<keyword evidence="4" id="KW-0520">NAD</keyword>
<comment type="catalytic activity">
    <reaction evidence="6">
        <text>precorrin-2 + NAD(+) = sirohydrochlorin + NADH + 2 H(+)</text>
        <dbReference type="Rhea" id="RHEA:15613"/>
        <dbReference type="ChEBI" id="CHEBI:15378"/>
        <dbReference type="ChEBI" id="CHEBI:57540"/>
        <dbReference type="ChEBI" id="CHEBI:57945"/>
        <dbReference type="ChEBI" id="CHEBI:58351"/>
        <dbReference type="ChEBI" id="CHEBI:58827"/>
        <dbReference type="EC" id="1.3.1.76"/>
    </reaction>
</comment>
<dbReference type="Pfam" id="PF13241">
    <property type="entry name" value="NAD_binding_7"/>
    <property type="match status" value="1"/>
</dbReference>
<dbReference type="Gene3D" id="1.10.8.210">
    <property type="entry name" value="Sirohaem synthase, dimerisation domain"/>
    <property type="match status" value="1"/>
</dbReference>
<keyword evidence="3" id="KW-0560">Oxidoreductase</keyword>
<dbReference type="EC" id="1.3.1.76" evidence="2"/>
<feature type="domain" description="Sirohaem synthase dimerisation" evidence="8">
    <location>
        <begin position="150"/>
        <end position="206"/>
    </location>
</feature>
<evidence type="ECO:0000256" key="6">
    <source>
        <dbReference type="ARBA" id="ARBA00047561"/>
    </source>
</evidence>
<evidence type="ECO:0000256" key="3">
    <source>
        <dbReference type="ARBA" id="ARBA00023002"/>
    </source>
</evidence>
<dbReference type="Pfam" id="PF14824">
    <property type="entry name" value="Sirohm_synth_M"/>
    <property type="match status" value="1"/>
</dbReference>
<evidence type="ECO:0000256" key="5">
    <source>
        <dbReference type="ARBA" id="ARBA00023244"/>
    </source>
</evidence>
<comment type="caution">
    <text evidence="10">The sequence shown here is derived from an EMBL/GenBank/DDBJ whole genome shotgun (WGS) entry which is preliminary data.</text>
</comment>
<evidence type="ECO:0000259" key="7">
    <source>
        <dbReference type="Pfam" id="PF00590"/>
    </source>
</evidence>
<dbReference type="PANTHER" id="PTHR35330:SF1">
    <property type="entry name" value="SIROHEME BIOSYNTHESIS PROTEIN MET8"/>
    <property type="match status" value="1"/>
</dbReference>
<evidence type="ECO:0000259" key="8">
    <source>
        <dbReference type="Pfam" id="PF10414"/>
    </source>
</evidence>
<gene>
    <name evidence="10" type="ORF">SMD27_08490</name>
</gene>
<accession>A0ABU5EAQ3</accession>
<evidence type="ECO:0000256" key="2">
    <source>
        <dbReference type="ARBA" id="ARBA00012400"/>
    </source>
</evidence>
<dbReference type="SUPFAM" id="SSF53790">
    <property type="entry name" value="Tetrapyrrole methylase"/>
    <property type="match status" value="1"/>
</dbReference>
<evidence type="ECO:0000313" key="10">
    <source>
        <dbReference type="EMBL" id="MDY0882879.1"/>
    </source>
</evidence>
<dbReference type="InterPro" id="IPR006367">
    <property type="entry name" value="Sirohaem_synthase_N"/>
</dbReference>
<feature type="domain" description="Tetrapyrrole methylase" evidence="7">
    <location>
        <begin position="225"/>
        <end position="290"/>
    </location>
</feature>
<dbReference type="InterPro" id="IPR000878">
    <property type="entry name" value="4pyrrol_Mease"/>
</dbReference>
<evidence type="ECO:0000259" key="9">
    <source>
        <dbReference type="Pfam" id="PF14824"/>
    </source>
</evidence>
<dbReference type="Gene3D" id="3.30.160.110">
    <property type="entry name" value="Siroheme synthase, domain 2"/>
    <property type="match status" value="1"/>
</dbReference>
<dbReference type="InterPro" id="IPR036291">
    <property type="entry name" value="NAD(P)-bd_dom_sf"/>
</dbReference>
<dbReference type="PANTHER" id="PTHR35330">
    <property type="entry name" value="SIROHEME BIOSYNTHESIS PROTEIN MET8"/>
    <property type="match status" value="1"/>
</dbReference>
<dbReference type="Gene3D" id="3.40.1010.10">
    <property type="entry name" value="Cobalt-precorrin-4 Transmethylase, Domain 1"/>
    <property type="match status" value="1"/>
</dbReference>
<reference evidence="10 11" key="1">
    <citation type="journal article" date="2016" name="Antonie Van Leeuwenhoek">
        <title>Dongia soli sp. nov., isolated from soil from Dokdo, Korea.</title>
        <authorList>
            <person name="Kim D.U."/>
            <person name="Lee H."/>
            <person name="Kim H."/>
            <person name="Kim S.G."/>
            <person name="Ka J.O."/>
        </authorList>
    </citation>
    <scope>NUCLEOTIDE SEQUENCE [LARGE SCALE GENOMIC DNA]</scope>
    <source>
        <strain evidence="10 11">D78</strain>
    </source>
</reference>
<dbReference type="EMBL" id="JAXCLW010000002">
    <property type="protein sequence ID" value="MDY0882879.1"/>
    <property type="molecule type" value="Genomic_DNA"/>
</dbReference>
<dbReference type="InterPro" id="IPR035996">
    <property type="entry name" value="4pyrrol_Methylase_sf"/>
</dbReference>
<keyword evidence="11" id="KW-1185">Reference proteome</keyword>
<dbReference type="Gene3D" id="3.40.50.720">
    <property type="entry name" value="NAD(P)-binding Rossmann-like Domain"/>
    <property type="match status" value="1"/>
</dbReference>
<keyword evidence="5" id="KW-0627">Porphyrin biosynthesis</keyword>
<comment type="pathway">
    <text evidence="1">Porphyrin-containing compound metabolism; siroheme biosynthesis; sirohydrochlorin from precorrin-2: step 1/1.</text>
</comment>